<dbReference type="PANTHER" id="PTHR11932">
    <property type="entry name" value="CULLIN"/>
    <property type="match status" value="1"/>
</dbReference>
<dbReference type="InterPro" id="IPR036317">
    <property type="entry name" value="Cullin_homology_sf"/>
</dbReference>
<dbReference type="InterPro" id="IPR045093">
    <property type="entry name" value="Cullin"/>
</dbReference>
<dbReference type="SUPFAM" id="SSF75632">
    <property type="entry name" value="Cullin homology domain"/>
    <property type="match status" value="1"/>
</dbReference>
<dbReference type="VEuPathDB" id="TriTrypDB:TcIL3000_10_6450"/>
<dbReference type="InterPro" id="IPR059120">
    <property type="entry name" value="Cullin-like_AB"/>
</dbReference>
<dbReference type="GO" id="GO:0006511">
    <property type="term" value="P:ubiquitin-dependent protein catabolic process"/>
    <property type="evidence" value="ECO:0007669"/>
    <property type="project" value="InterPro"/>
</dbReference>
<evidence type="ECO:0000256" key="2">
    <source>
        <dbReference type="PROSITE-ProRule" id="PRU00330"/>
    </source>
</evidence>
<dbReference type="AlphaFoldDB" id="G0UWV5"/>
<evidence type="ECO:0000256" key="1">
    <source>
        <dbReference type="ARBA" id="ARBA00006019"/>
    </source>
</evidence>
<evidence type="ECO:0000259" key="4">
    <source>
        <dbReference type="PROSITE" id="PS50069"/>
    </source>
</evidence>
<evidence type="ECO:0000256" key="3">
    <source>
        <dbReference type="RuleBase" id="RU003829"/>
    </source>
</evidence>
<dbReference type="Gene3D" id="3.30.230.130">
    <property type="entry name" value="Cullin, Chain C, Domain 2"/>
    <property type="match status" value="1"/>
</dbReference>
<dbReference type="Gene3D" id="1.10.10.10">
    <property type="entry name" value="Winged helix-like DNA-binding domain superfamily/Winged helix DNA-binding domain"/>
    <property type="match status" value="1"/>
</dbReference>
<accession>G0UWV5</accession>
<dbReference type="InterPro" id="IPR016158">
    <property type="entry name" value="Cullin_homology"/>
</dbReference>
<reference evidence="5" key="1">
    <citation type="journal article" date="2012" name="Proc. Natl. Acad. Sci. U.S.A.">
        <title>Antigenic diversity is generated by distinct evolutionary mechanisms in African trypanosome species.</title>
        <authorList>
            <person name="Jackson A.P."/>
            <person name="Berry A."/>
            <person name="Aslett M."/>
            <person name="Allison H.C."/>
            <person name="Burton P."/>
            <person name="Vavrova-Anderson J."/>
            <person name="Brown R."/>
            <person name="Browne H."/>
            <person name="Corton N."/>
            <person name="Hauser H."/>
            <person name="Gamble J."/>
            <person name="Gilderthorp R."/>
            <person name="Marcello L."/>
            <person name="McQuillan J."/>
            <person name="Otto T.D."/>
            <person name="Quail M.A."/>
            <person name="Sanders M.J."/>
            <person name="van Tonder A."/>
            <person name="Ginger M.L."/>
            <person name="Field M.C."/>
            <person name="Barry J.D."/>
            <person name="Hertz-Fowler C."/>
            <person name="Berriman M."/>
        </authorList>
    </citation>
    <scope>NUCLEOTIDE SEQUENCE</scope>
    <source>
        <strain evidence="5">IL3000</strain>
    </source>
</reference>
<dbReference type="EMBL" id="HE575323">
    <property type="protein sequence ID" value="CCC93872.1"/>
    <property type="molecule type" value="Genomic_DNA"/>
</dbReference>
<dbReference type="SUPFAM" id="SSF46785">
    <property type="entry name" value="Winged helix' DNA-binding domain"/>
    <property type="match status" value="1"/>
</dbReference>
<evidence type="ECO:0000313" key="5">
    <source>
        <dbReference type="EMBL" id="CCC93872.1"/>
    </source>
</evidence>
<dbReference type="Pfam" id="PF10557">
    <property type="entry name" value="Cullin_Nedd8"/>
    <property type="match status" value="1"/>
</dbReference>
<dbReference type="SUPFAM" id="SSF74788">
    <property type="entry name" value="Cullin repeat-like"/>
    <property type="match status" value="1"/>
</dbReference>
<dbReference type="InterPro" id="IPR019559">
    <property type="entry name" value="Cullin_neddylation_domain"/>
</dbReference>
<sequence length="707" mass="79184">MSGSGVSLLGDSTGGKWAIISDAVRAIFNNNESHYSFQVVHHSVFQMCQSQHSATLLQLLSDTISERVINIREQLLTSSWTTFLQDLAKQWTNFSLAIKEISGALLYLGNSYSANNQAIVQMGEEWFYKLVLTNEDISAALVGCVRRSLEPGVDSDMMPELTGKLHELYKDTIFVPFVEQPLLKVLIDRYKGNMEKNLDEMSVDDYISWVQGVTKEAQCDVLKLVSDKMDRAIEQCMEEILIKQNTQKLLLSCLGNSTTMADIINNMSVRYLACALNRVGETDAFLDALVTTAKTVVFDLLDEAAAGEPVDSLEKILTLKNHLESLIKGLVGVPQGRKSPITCALAEFLSGHPDFSKSLAYYYDAKVRSRDAQDLLDQAVTNTLSLYQLLKSKDSFEHTAKLLLAERLISCTSEDALARETVLVERLRCESEDHIANHLDIMIKDIRERDRINREFTDLTPPSELPLNFDVTVITAGVWPSYPDLEMRLPESMMQCAALFRSYYTSHHNGRVLSFHTCCGTVSFLLSHGKEYELIAPTSFVNTILCFQNNPSSNGLLTLQEVCEKTNLIENTALLQLGSLTRISLVTTCYVDGCLQYEFNRNFEYCKNKLRIRATAGGKVSRDSTEVLAQQASLDTSHTERIQATLIQIMKSKKVMCHAEVFREVGEALGRSGITPTVAHIKYNLEALMNKGLILRGPRPDMYVYEA</sequence>
<comment type="similarity">
    <text evidence="1 2 3">Belongs to the cullin family.</text>
</comment>
<dbReference type="Gene3D" id="1.20.1310.10">
    <property type="entry name" value="Cullin Repeats"/>
    <property type="match status" value="2"/>
</dbReference>
<dbReference type="InterPro" id="IPR016159">
    <property type="entry name" value="Cullin_repeat-like_dom_sf"/>
</dbReference>
<dbReference type="InterPro" id="IPR036390">
    <property type="entry name" value="WH_DNA-bd_sf"/>
</dbReference>
<proteinExistence type="inferred from homology"/>
<dbReference type="GO" id="GO:0031625">
    <property type="term" value="F:ubiquitin protein ligase binding"/>
    <property type="evidence" value="ECO:0007669"/>
    <property type="project" value="InterPro"/>
</dbReference>
<organism evidence="5">
    <name type="scientific">Trypanosoma congolense (strain IL3000)</name>
    <dbReference type="NCBI Taxonomy" id="1068625"/>
    <lineage>
        <taxon>Eukaryota</taxon>
        <taxon>Discoba</taxon>
        <taxon>Euglenozoa</taxon>
        <taxon>Kinetoplastea</taxon>
        <taxon>Metakinetoplastina</taxon>
        <taxon>Trypanosomatida</taxon>
        <taxon>Trypanosomatidae</taxon>
        <taxon>Trypanosoma</taxon>
        <taxon>Nannomonas</taxon>
    </lineage>
</organism>
<dbReference type="SMART" id="SM00884">
    <property type="entry name" value="Cullin_Nedd8"/>
    <property type="match status" value="1"/>
</dbReference>
<dbReference type="PROSITE" id="PS50069">
    <property type="entry name" value="CULLIN_2"/>
    <property type="match status" value="1"/>
</dbReference>
<gene>
    <name evidence="5" type="ORF">TCIL3000_10_6450</name>
</gene>
<dbReference type="InterPro" id="IPR036388">
    <property type="entry name" value="WH-like_DNA-bd_sf"/>
</dbReference>
<dbReference type="Pfam" id="PF00888">
    <property type="entry name" value="Cullin"/>
    <property type="match status" value="1"/>
</dbReference>
<dbReference type="InterPro" id="IPR001373">
    <property type="entry name" value="Cullin_N"/>
</dbReference>
<feature type="domain" description="Cullin family profile" evidence="4">
    <location>
        <begin position="344"/>
        <end position="581"/>
    </location>
</feature>
<dbReference type="Pfam" id="PF26557">
    <property type="entry name" value="Cullin_AB"/>
    <property type="match status" value="1"/>
</dbReference>
<name>G0UWV5_TRYCI</name>
<dbReference type="SMART" id="SM00182">
    <property type="entry name" value="CULLIN"/>
    <property type="match status" value="1"/>
</dbReference>
<protein>
    <submittedName>
        <fullName evidence="5">Putative cullin</fullName>
    </submittedName>
</protein>